<comment type="caution">
    <text evidence="2">The sequence shown here is derived from an EMBL/GenBank/DDBJ whole genome shotgun (WGS) entry which is preliminary data.</text>
</comment>
<keyword evidence="3" id="KW-1185">Reference proteome</keyword>
<organism evidence="2 3">
    <name type="scientific">Mycena pura</name>
    <dbReference type="NCBI Taxonomy" id="153505"/>
    <lineage>
        <taxon>Eukaryota</taxon>
        <taxon>Fungi</taxon>
        <taxon>Dikarya</taxon>
        <taxon>Basidiomycota</taxon>
        <taxon>Agaricomycotina</taxon>
        <taxon>Agaricomycetes</taxon>
        <taxon>Agaricomycetidae</taxon>
        <taxon>Agaricales</taxon>
        <taxon>Marasmiineae</taxon>
        <taxon>Mycenaceae</taxon>
        <taxon>Mycena</taxon>
    </lineage>
</organism>
<proteinExistence type="predicted"/>
<name>A0AAD6VV98_9AGAR</name>
<dbReference type="Pfam" id="PF24016">
    <property type="entry name" value="DUF7330"/>
    <property type="match status" value="1"/>
</dbReference>
<reference evidence="2" key="1">
    <citation type="submission" date="2023-03" db="EMBL/GenBank/DDBJ databases">
        <title>Massive genome expansion in bonnet fungi (Mycena s.s.) driven by repeated elements and novel gene families across ecological guilds.</title>
        <authorList>
            <consortium name="Lawrence Berkeley National Laboratory"/>
            <person name="Harder C.B."/>
            <person name="Miyauchi S."/>
            <person name="Viragh M."/>
            <person name="Kuo A."/>
            <person name="Thoen E."/>
            <person name="Andreopoulos B."/>
            <person name="Lu D."/>
            <person name="Skrede I."/>
            <person name="Drula E."/>
            <person name="Henrissat B."/>
            <person name="Morin E."/>
            <person name="Kohler A."/>
            <person name="Barry K."/>
            <person name="LaButti K."/>
            <person name="Morin E."/>
            <person name="Salamov A."/>
            <person name="Lipzen A."/>
            <person name="Mereny Z."/>
            <person name="Hegedus B."/>
            <person name="Baldrian P."/>
            <person name="Stursova M."/>
            <person name="Weitz H."/>
            <person name="Taylor A."/>
            <person name="Grigoriev I.V."/>
            <person name="Nagy L.G."/>
            <person name="Martin F."/>
            <person name="Kauserud H."/>
        </authorList>
    </citation>
    <scope>NUCLEOTIDE SEQUENCE</scope>
    <source>
        <strain evidence="2">9144</strain>
    </source>
</reference>
<dbReference type="AlphaFoldDB" id="A0AAD6VV98"/>
<evidence type="ECO:0000259" key="1">
    <source>
        <dbReference type="Pfam" id="PF24016"/>
    </source>
</evidence>
<accession>A0AAD6VV98</accession>
<dbReference type="EMBL" id="JARJCW010000008">
    <property type="protein sequence ID" value="KAJ7221734.1"/>
    <property type="molecule type" value="Genomic_DNA"/>
</dbReference>
<feature type="domain" description="DUF7330" evidence="1">
    <location>
        <begin position="34"/>
        <end position="140"/>
    </location>
</feature>
<sequence>MSAVQTSYEKQGLLDAPSGSHKVKYLAGEDWDFHLDVAHAPVDLALVLPHYGRARNQPLEHRLSMFVGNDSCPMKIKVCRSFSRAKFELEVHASTSDVTVWLPSDFSGAIHCPKATTFSAGFINRIMGNVRLNSRDNSVHAYVEDEVIVSTRGHVTFRMWDVQTNAPECSHIETLKRLFCCSRKVPETMSHDWDFLLEQ</sequence>
<evidence type="ECO:0000313" key="2">
    <source>
        <dbReference type="EMBL" id="KAJ7221734.1"/>
    </source>
</evidence>
<dbReference type="Proteomes" id="UP001219525">
    <property type="component" value="Unassembled WGS sequence"/>
</dbReference>
<evidence type="ECO:0000313" key="3">
    <source>
        <dbReference type="Proteomes" id="UP001219525"/>
    </source>
</evidence>
<protein>
    <recommendedName>
        <fullName evidence="1">DUF7330 domain-containing protein</fullName>
    </recommendedName>
</protein>
<gene>
    <name evidence="2" type="ORF">GGX14DRAFT_671113</name>
</gene>
<dbReference type="InterPro" id="IPR055754">
    <property type="entry name" value="DUF7330"/>
</dbReference>